<gene>
    <name evidence="1" type="ORF">THAOC_21207</name>
</gene>
<evidence type="ECO:0000313" key="2">
    <source>
        <dbReference type="Proteomes" id="UP000266841"/>
    </source>
</evidence>
<evidence type="ECO:0000313" key="1">
    <source>
        <dbReference type="EMBL" id="EJK58650.1"/>
    </source>
</evidence>
<accession>K0S029</accession>
<comment type="caution">
    <text evidence="1">The sequence shown here is derived from an EMBL/GenBank/DDBJ whole genome shotgun (WGS) entry which is preliminary data.</text>
</comment>
<protein>
    <submittedName>
        <fullName evidence="1">Uncharacterized protein</fullName>
    </submittedName>
</protein>
<name>K0S029_THAOC</name>
<sequence length="56" mass="6258">KEDGPYHSDSTASRLLSEVKHCRVELVLRWGTTLESSMFIFLLPYSRSLSITVGGS</sequence>
<organism evidence="1 2">
    <name type="scientific">Thalassiosira oceanica</name>
    <name type="common">Marine diatom</name>
    <dbReference type="NCBI Taxonomy" id="159749"/>
    <lineage>
        <taxon>Eukaryota</taxon>
        <taxon>Sar</taxon>
        <taxon>Stramenopiles</taxon>
        <taxon>Ochrophyta</taxon>
        <taxon>Bacillariophyta</taxon>
        <taxon>Coscinodiscophyceae</taxon>
        <taxon>Thalassiosirophycidae</taxon>
        <taxon>Thalassiosirales</taxon>
        <taxon>Thalassiosiraceae</taxon>
        <taxon>Thalassiosira</taxon>
    </lineage>
</organism>
<proteinExistence type="predicted"/>
<dbReference type="AlphaFoldDB" id="K0S029"/>
<keyword evidence="2" id="KW-1185">Reference proteome</keyword>
<reference evidence="1 2" key="1">
    <citation type="journal article" date="2012" name="Genome Biol.">
        <title>Genome and low-iron response of an oceanic diatom adapted to chronic iron limitation.</title>
        <authorList>
            <person name="Lommer M."/>
            <person name="Specht M."/>
            <person name="Roy A.S."/>
            <person name="Kraemer L."/>
            <person name="Andreson R."/>
            <person name="Gutowska M.A."/>
            <person name="Wolf J."/>
            <person name="Bergner S.V."/>
            <person name="Schilhabel M.B."/>
            <person name="Klostermeier U.C."/>
            <person name="Beiko R.G."/>
            <person name="Rosenstiel P."/>
            <person name="Hippler M."/>
            <person name="Laroche J."/>
        </authorList>
    </citation>
    <scope>NUCLEOTIDE SEQUENCE [LARGE SCALE GENOMIC DNA]</scope>
    <source>
        <strain evidence="1 2">CCMP1005</strain>
    </source>
</reference>
<dbReference type="Proteomes" id="UP000266841">
    <property type="component" value="Unassembled WGS sequence"/>
</dbReference>
<dbReference type="EMBL" id="AGNL01024613">
    <property type="protein sequence ID" value="EJK58650.1"/>
    <property type="molecule type" value="Genomic_DNA"/>
</dbReference>
<feature type="non-terminal residue" evidence="1">
    <location>
        <position position="1"/>
    </location>
</feature>